<gene>
    <name evidence="1" type="ORF">OCTVUL_1B024921</name>
</gene>
<proteinExistence type="predicted"/>
<reference evidence="1" key="1">
    <citation type="submission" date="2023-08" db="EMBL/GenBank/DDBJ databases">
        <authorList>
            <person name="Alioto T."/>
            <person name="Alioto T."/>
            <person name="Gomez Garrido J."/>
        </authorList>
    </citation>
    <scope>NUCLEOTIDE SEQUENCE</scope>
</reference>
<dbReference type="EMBL" id="OX597820">
    <property type="protein sequence ID" value="CAI9725665.1"/>
    <property type="molecule type" value="Genomic_DNA"/>
</dbReference>
<evidence type="ECO:0000313" key="1">
    <source>
        <dbReference type="EMBL" id="CAI9725665.1"/>
    </source>
</evidence>
<dbReference type="AlphaFoldDB" id="A0AA36B0G3"/>
<name>A0AA36B0G3_OCTVU</name>
<keyword evidence="2" id="KW-1185">Reference proteome</keyword>
<evidence type="ECO:0000313" key="2">
    <source>
        <dbReference type="Proteomes" id="UP001162480"/>
    </source>
</evidence>
<organism evidence="1 2">
    <name type="scientific">Octopus vulgaris</name>
    <name type="common">Common octopus</name>
    <dbReference type="NCBI Taxonomy" id="6645"/>
    <lineage>
        <taxon>Eukaryota</taxon>
        <taxon>Metazoa</taxon>
        <taxon>Spiralia</taxon>
        <taxon>Lophotrochozoa</taxon>
        <taxon>Mollusca</taxon>
        <taxon>Cephalopoda</taxon>
        <taxon>Coleoidea</taxon>
        <taxon>Octopodiformes</taxon>
        <taxon>Octopoda</taxon>
        <taxon>Incirrata</taxon>
        <taxon>Octopodidae</taxon>
        <taxon>Octopus</taxon>
    </lineage>
</organism>
<sequence>MQEVINYPMESMELLTQLRARSKKLSDVCLMAKAYCSIHTGPSAEGGEKPKFNHNINNFCKELKIWDSLMASLF</sequence>
<accession>A0AA36B0G3</accession>
<dbReference type="Proteomes" id="UP001162480">
    <property type="component" value="Chromosome 7"/>
</dbReference>
<protein>
    <submittedName>
        <fullName evidence="1">Uncharacterized protein</fullName>
    </submittedName>
</protein>